<evidence type="ECO:0000313" key="3">
    <source>
        <dbReference type="Proteomes" id="UP000807469"/>
    </source>
</evidence>
<name>A0A9P5YPR5_9AGAR</name>
<feature type="region of interest" description="Disordered" evidence="1">
    <location>
        <begin position="396"/>
        <end position="486"/>
    </location>
</feature>
<evidence type="ECO:0000313" key="2">
    <source>
        <dbReference type="EMBL" id="KAF9472843.1"/>
    </source>
</evidence>
<feature type="compositionally biased region" description="Basic and acidic residues" evidence="1">
    <location>
        <begin position="523"/>
        <end position="538"/>
    </location>
</feature>
<sequence length="556" mass="59715">MTLDSHEAHNYPRVAVTITHPPSVVDQCGSCKETASHSLSPCSFKYSPCLELTAGLAALRVSLSFFHPLIHPSILTRSVNRLGCIALHLNPACLGYTRPRAPLILVWLGPKMVMSHLQSLVAITHVRTSTSTAPSPASSAKGVHHHHHYHLPHAIIADRMFSSLGTSKRKHHTLSLLSLSSVSSSKTALASEAPTPTGLESTTTPAPTPKPRRIVRRRLRMDGSASSSASVSSTHASPVSQQQVNSDKDISHTDGSNVNAAAGDAASDIATDSDDDVTLVGADLLNLDTLWPKALATAAIGLGDEDVKQPTPTTLAKDAEHKPTPLSLASDVTATANRTLTISRKILEHISEFTGSAPTSPNPEHHHQGRLPKIAGRPQVQGDCDGDCDCDCDNTSRENSKNDPRNDDNDHGSQIASRRRCSDDDCETSDCVASRSSHSHSHCSNPHAHCPPPSSSSPRPPAHTPHEPHPHTTPSHPQPPRQKQLPNGHIEYEYDFEMEVEPRAIVCLTPLSPPPWHRLRRMGQRDSSDARLVKDERALSLSSSSPSSSTSSGLTS</sequence>
<evidence type="ECO:0000256" key="1">
    <source>
        <dbReference type="SAM" id="MobiDB-lite"/>
    </source>
</evidence>
<feature type="region of interest" description="Disordered" evidence="1">
    <location>
        <begin position="305"/>
        <end position="331"/>
    </location>
</feature>
<feature type="compositionally biased region" description="Basic and acidic residues" evidence="1">
    <location>
        <begin position="396"/>
        <end position="411"/>
    </location>
</feature>
<feature type="compositionally biased region" description="Pro residues" evidence="1">
    <location>
        <begin position="449"/>
        <end position="463"/>
    </location>
</feature>
<protein>
    <submittedName>
        <fullName evidence="2">Uncharacterized protein</fullName>
    </submittedName>
</protein>
<dbReference type="EMBL" id="MU155492">
    <property type="protein sequence ID" value="KAF9472843.1"/>
    <property type="molecule type" value="Genomic_DNA"/>
</dbReference>
<keyword evidence="3" id="KW-1185">Reference proteome</keyword>
<feature type="compositionally biased region" description="Basic residues" evidence="1">
    <location>
        <begin position="210"/>
        <end position="219"/>
    </location>
</feature>
<comment type="caution">
    <text evidence="2">The sequence shown here is derived from an EMBL/GenBank/DDBJ whole genome shotgun (WGS) entry which is preliminary data.</text>
</comment>
<feature type="compositionally biased region" description="Low complexity" evidence="1">
    <location>
        <begin position="539"/>
        <end position="556"/>
    </location>
</feature>
<gene>
    <name evidence="2" type="ORF">BDN70DRAFT_886521</name>
</gene>
<dbReference type="AlphaFoldDB" id="A0A9P5YPR5"/>
<organism evidence="2 3">
    <name type="scientific">Pholiota conissans</name>
    <dbReference type="NCBI Taxonomy" id="109636"/>
    <lineage>
        <taxon>Eukaryota</taxon>
        <taxon>Fungi</taxon>
        <taxon>Dikarya</taxon>
        <taxon>Basidiomycota</taxon>
        <taxon>Agaricomycotina</taxon>
        <taxon>Agaricomycetes</taxon>
        <taxon>Agaricomycetidae</taxon>
        <taxon>Agaricales</taxon>
        <taxon>Agaricineae</taxon>
        <taxon>Strophariaceae</taxon>
        <taxon>Pholiota</taxon>
    </lineage>
</organism>
<feature type="region of interest" description="Disordered" evidence="1">
    <location>
        <begin position="510"/>
        <end position="556"/>
    </location>
</feature>
<feature type="compositionally biased region" description="Low complexity" evidence="1">
    <location>
        <begin position="224"/>
        <end position="240"/>
    </location>
</feature>
<reference evidence="2" key="1">
    <citation type="submission" date="2020-11" db="EMBL/GenBank/DDBJ databases">
        <authorList>
            <consortium name="DOE Joint Genome Institute"/>
            <person name="Ahrendt S."/>
            <person name="Riley R."/>
            <person name="Andreopoulos W."/>
            <person name="Labutti K."/>
            <person name="Pangilinan J."/>
            <person name="Ruiz-Duenas F.J."/>
            <person name="Barrasa J.M."/>
            <person name="Sanchez-Garcia M."/>
            <person name="Camarero S."/>
            <person name="Miyauchi S."/>
            <person name="Serrano A."/>
            <person name="Linde D."/>
            <person name="Babiker R."/>
            <person name="Drula E."/>
            <person name="Ayuso-Fernandez I."/>
            <person name="Pacheco R."/>
            <person name="Padilla G."/>
            <person name="Ferreira P."/>
            <person name="Barriuso J."/>
            <person name="Kellner H."/>
            <person name="Castanera R."/>
            <person name="Alfaro M."/>
            <person name="Ramirez L."/>
            <person name="Pisabarro A.G."/>
            <person name="Kuo A."/>
            <person name="Tritt A."/>
            <person name="Lipzen A."/>
            <person name="He G."/>
            <person name="Yan M."/>
            <person name="Ng V."/>
            <person name="Cullen D."/>
            <person name="Martin F."/>
            <person name="Rosso M.-N."/>
            <person name="Henrissat B."/>
            <person name="Hibbett D."/>
            <person name="Martinez A.T."/>
            <person name="Grigoriev I.V."/>
        </authorList>
    </citation>
    <scope>NUCLEOTIDE SEQUENCE</scope>
    <source>
        <strain evidence="2">CIRM-BRFM 674</strain>
    </source>
</reference>
<feature type="region of interest" description="Disordered" evidence="1">
    <location>
        <begin position="188"/>
        <end position="259"/>
    </location>
</feature>
<dbReference type="Proteomes" id="UP000807469">
    <property type="component" value="Unassembled WGS sequence"/>
</dbReference>
<proteinExistence type="predicted"/>
<accession>A0A9P5YPR5</accession>